<evidence type="ECO:0000256" key="5">
    <source>
        <dbReference type="ARBA" id="ARBA00023204"/>
    </source>
</evidence>
<evidence type="ECO:0000256" key="4">
    <source>
        <dbReference type="ARBA" id="ARBA00022813"/>
    </source>
</evidence>
<evidence type="ECO:0000259" key="8">
    <source>
        <dbReference type="Pfam" id="PF00717"/>
    </source>
</evidence>
<keyword evidence="5" id="KW-0234">DNA repair</keyword>
<dbReference type="Pfam" id="PF00717">
    <property type="entry name" value="Peptidase_S24"/>
    <property type="match status" value="1"/>
</dbReference>
<dbReference type="SUPFAM" id="SSF51306">
    <property type="entry name" value="LexA/Signal peptidase"/>
    <property type="match status" value="1"/>
</dbReference>
<gene>
    <name evidence="9" type="ORF">CVV64_13235</name>
</gene>
<keyword evidence="2" id="KW-0227">DNA damage</keyword>
<dbReference type="Gene3D" id="2.10.109.10">
    <property type="entry name" value="Umud Fragment, subunit A"/>
    <property type="match status" value="1"/>
</dbReference>
<evidence type="ECO:0000256" key="1">
    <source>
        <dbReference type="ARBA" id="ARBA00007484"/>
    </source>
</evidence>
<evidence type="ECO:0000256" key="3">
    <source>
        <dbReference type="ARBA" id="ARBA00022801"/>
    </source>
</evidence>
<comment type="caution">
    <text evidence="9">The sequence shown here is derived from an EMBL/GenBank/DDBJ whole genome shotgun (WGS) entry which is preliminary data.</text>
</comment>
<comment type="similarity">
    <text evidence="1 7">Belongs to the peptidase S24 family.</text>
</comment>
<dbReference type="InterPro" id="IPR039418">
    <property type="entry name" value="LexA-like"/>
</dbReference>
<dbReference type="InterPro" id="IPR036286">
    <property type="entry name" value="LexA/Signal_pep-like_sf"/>
</dbReference>
<organism evidence="9 10">
    <name type="scientific">Candidatus Wallbacteria bacterium HGW-Wallbacteria-1</name>
    <dbReference type="NCBI Taxonomy" id="2013854"/>
    <lineage>
        <taxon>Bacteria</taxon>
        <taxon>Candidatus Walliibacteriota</taxon>
    </lineage>
</organism>
<feature type="domain" description="Peptidase S24/S26A/S26B/S26C" evidence="8">
    <location>
        <begin position="21"/>
        <end position="137"/>
    </location>
</feature>
<evidence type="ECO:0000256" key="6">
    <source>
        <dbReference type="ARBA" id="ARBA00023236"/>
    </source>
</evidence>
<dbReference type="NCBIfam" id="NF007621">
    <property type="entry name" value="PRK10276.1"/>
    <property type="match status" value="1"/>
</dbReference>
<dbReference type="GO" id="GO:0003677">
    <property type="term" value="F:DNA binding"/>
    <property type="evidence" value="ECO:0007669"/>
    <property type="project" value="InterPro"/>
</dbReference>
<evidence type="ECO:0000256" key="7">
    <source>
        <dbReference type="RuleBase" id="RU003991"/>
    </source>
</evidence>
<dbReference type="GO" id="GO:0009432">
    <property type="term" value="P:SOS response"/>
    <property type="evidence" value="ECO:0007669"/>
    <property type="project" value="UniProtKB-KW"/>
</dbReference>
<dbReference type="InterPro" id="IPR015927">
    <property type="entry name" value="Peptidase_S24_S26A/B/C"/>
</dbReference>
<dbReference type="PANTHER" id="PTHR33516:SF2">
    <property type="entry name" value="LEXA REPRESSOR-RELATED"/>
    <property type="match status" value="1"/>
</dbReference>
<dbReference type="PANTHER" id="PTHR33516">
    <property type="entry name" value="LEXA REPRESSOR"/>
    <property type="match status" value="1"/>
</dbReference>
<evidence type="ECO:0000256" key="2">
    <source>
        <dbReference type="ARBA" id="ARBA00022763"/>
    </source>
</evidence>
<dbReference type="AlphaFoldDB" id="A0A2N1PMV4"/>
<sequence length="144" mass="15763">MPKAETREKELTRLFTPMALSPIAAGFPSPAEDFMEKSLDLNEHIIRNPPSTFLVRVSGDSMVNNCNGGGIQSGDILVVDKSLHACSGRVVIAILNGEFTVKRLRLKNGQAHLIPDNPDFPVIPVTGDDSLEIWGTVTWVLRQL</sequence>
<evidence type="ECO:0000313" key="10">
    <source>
        <dbReference type="Proteomes" id="UP000233256"/>
    </source>
</evidence>
<dbReference type="InterPro" id="IPR006197">
    <property type="entry name" value="Peptidase_S24_LexA"/>
</dbReference>
<protein>
    <submittedName>
        <fullName evidence="9">Peptidase S24</fullName>
    </submittedName>
</protein>
<dbReference type="InterPro" id="IPR050077">
    <property type="entry name" value="LexA_repressor"/>
</dbReference>
<proteinExistence type="inferred from homology"/>
<dbReference type="Proteomes" id="UP000233256">
    <property type="component" value="Unassembled WGS sequence"/>
</dbReference>
<dbReference type="GO" id="GO:0006355">
    <property type="term" value="P:regulation of DNA-templated transcription"/>
    <property type="evidence" value="ECO:0007669"/>
    <property type="project" value="InterPro"/>
</dbReference>
<dbReference type="EMBL" id="PGXC01000014">
    <property type="protein sequence ID" value="PKK89669.1"/>
    <property type="molecule type" value="Genomic_DNA"/>
</dbReference>
<dbReference type="CDD" id="cd06529">
    <property type="entry name" value="S24_LexA-like"/>
    <property type="match status" value="1"/>
</dbReference>
<keyword evidence="6" id="KW-0742">SOS response</keyword>
<dbReference type="GO" id="GO:0016787">
    <property type="term" value="F:hydrolase activity"/>
    <property type="evidence" value="ECO:0007669"/>
    <property type="project" value="UniProtKB-KW"/>
</dbReference>
<dbReference type="PRINTS" id="PR00726">
    <property type="entry name" value="LEXASERPTASE"/>
</dbReference>
<accession>A0A2N1PMV4</accession>
<keyword evidence="4 7" id="KW-0068">Autocatalytic cleavage</keyword>
<name>A0A2N1PMV4_9BACT</name>
<dbReference type="GO" id="GO:0006281">
    <property type="term" value="P:DNA repair"/>
    <property type="evidence" value="ECO:0007669"/>
    <property type="project" value="UniProtKB-KW"/>
</dbReference>
<keyword evidence="3 7" id="KW-0378">Hydrolase</keyword>
<reference evidence="9 10" key="1">
    <citation type="journal article" date="2017" name="ISME J.">
        <title>Potential for microbial H2 and metal transformations associated with novel bacteria and archaea in deep terrestrial subsurface sediments.</title>
        <authorList>
            <person name="Hernsdorf A.W."/>
            <person name="Amano Y."/>
            <person name="Miyakawa K."/>
            <person name="Ise K."/>
            <person name="Suzuki Y."/>
            <person name="Anantharaman K."/>
            <person name="Probst A."/>
            <person name="Burstein D."/>
            <person name="Thomas B.C."/>
            <person name="Banfield J.F."/>
        </authorList>
    </citation>
    <scope>NUCLEOTIDE SEQUENCE [LARGE SCALE GENOMIC DNA]</scope>
    <source>
        <strain evidence="9">HGW-Wallbacteria-1</strain>
    </source>
</reference>
<evidence type="ECO:0000313" key="9">
    <source>
        <dbReference type="EMBL" id="PKK89669.1"/>
    </source>
</evidence>